<evidence type="ECO:0000256" key="1">
    <source>
        <dbReference type="ARBA" id="ARBA00022729"/>
    </source>
</evidence>
<sequence length="574" mass="64273">MRIYVSLSFLLIIAALWYGTTGCANVGSPTGGSKDTIPPQLLTSLPLSGSVNYKQGIIRMEFSEAVVLKNLQSQLIISPRTSVPYKTRVNRNVVELRFDKPFADSTTYTFNFRDGIVDITEGNPVPNLYLAFSTGSYLDSLRLQGNVQRALTNAAADGATVAIYDARDTLNIFSDKPLYFTKTDKEGNYEIRNLKRGRYLVYAFNDKNNNLTLQSKDEAYGFWPDTLQLQASQDSINISTFRANADVPAITNARPTTAGYYEVTFNKSMQNYRLQLNTGDSIASNFIEEQKKIRIYPFALQDSLGATLLAWDSLQQQLEQQIMIRFEPGRRKREALVTTSVLPKANTALSRTVTFELTFNKPIASLRLDSIRLVYDSITFQGFAPADVRWNERRDKLRLQKTLQPPRRAVQPPSATADAQTLARQGSEGAGQNARLLIPKGSIQSVESDTLDNQEVSYKIAQESQTGIISGTIQSAETNFILQLVRANNFEVVAEQYNARSYTFRFVEAGEYRLRIIRDLNNNGRWDAGNIRKLQAPEPVYVYPDPISIKAQGDPASGNSAVKAVYKWRSAVDK</sequence>
<dbReference type="SUPFAM" id="SSF49452">
    <property type="entry name" value="Starch-binding domain-like"/>
    <property type="match status" value="1"/>
</dbReference>
<reference evidence="3 4" key="1">
    <citation type="journal article" date="2013" name="Genome Announc.">
        <title>Draft Genome Sequence of Cesiribacter andamanensis Strain AMV16T, Isolated from a Soil Sample from a Mud Volcano in the Andaman Islands, India.</title>
        <authorList>
            <person name="Shivaji S."/>
            <person name="Ara S."/>
            <person name="Begum Z."/>
            <person name="Srinivas T.N."/>
            <person name="Singh A."/>
            <person name="Kumar Pinnaka A."/>
        </authorList>
    </citation>
    <scope>NUCLEOTIDE SEQUENCE [LARGE SCALE GENOMIC DNA]</scope>
    <source>
        <strain evidence="3 4">AMV16</strain>
    </source>
</reference>
<gene>
    <name evidence="3" type="ORF">ADICEAN_01759</name>
</gene>
<dbReference type="Gene3D" id="2.60.40.10">
    <property type="entry name" value="Immunoglobulins"/>
    <property type="match status" value="1"/>
</dbReference>
<dbReference type="eggNOG" id="COG4704">
    <property type="taxonomic scope" value="Bacteria"/>
</dbReference>
<dbReference type="Pfam" id="PF13205">
    <property type="entry name" value="Big_5"/>
    <property type="match status" value="1"/>
</dbReference>
<name>M7NMW8_9BACT</name>
<dbReference type="RefSeq" id="WP_009195156.1">
    <property type="nucleotide sequence ID" value="NZ_AODQ01000035.1"/>
</dbReference>
<dbReference type="InterPro" id="IPR032812">
    <property type="entry name" value="SbsA_Ig"/>
</dbReference>
<feature type="domain" description="SbsA Ig-like" evidence="2">
    <location>
        <begin position="35"/>
        <end position="134"/>
    </location>
</feature>
<dbReference type="STRING" id="1279009.ADICEAN_01759"/>
<dbReference type="PROSITE" id="PS51257">
    <property type="entry name" value="PROKAR_LIPOPROTEIN"/>
    <property type="match status" value="1"/>
</dbReference>
<dbReference type="GO" id="GO:0030246">
    <property type="term" value="F:carbohydrate binding"/>
    <property type="evidence" value="ECO:0007669"/>
    <property type="project" value="InterPro"/>
</dbReference>
<dbReference type="EMBL" id="AODQ01000035">
    <property type="protein sequence ID" value="EMR03100.1"/>
    <property type="molecule type" value="Genomic_DNA"/>
</dbReference>
<evidence type="ECO:0000259" key="2">
    <source>
        <dbReference type="Pfam" id="PF13205"/>
    </source>
</evidence>
<keyword evidence="4" id="KW-1185">Reference proteome</keyword>
<evidence type="ECO:0000313" key="4">
    <source>
        <dbReference type="Proteomes" id="UP000011910"/>
    </source>
</evidence>
<protein>
    <recommendedName>
        <fullName evidence="2">SbsA Ig-like domain-containing protein</fullName>
    </recommendedName>
</protein>
<accession>M7NMW8</accession>
<dbReference type="InterPro" id="IPR013784">
    <property type="entry name" value="Carb-bd-like_fold"/>
</dbReference>
<dbReference type="OrthoDB" id="9809989at2"/>
<dbReference type="InterPro" id="IPR013783">
    <property type="entry name" value="Ig-like_fold"/>
</dbReference>
<proteinExistence type="predicted"/>
<evidence type="ECO:0000313" key="3">
    <source>
        <dbReference type="EMBL" id="EMR03100.1"/>
    </source>
</evidence>
<organism evidence="3 4">
    <name type="scientific">Cesiribacter andamanensis AMV16</name>
    <dbReference type="NCBI Taxonomy" id="1279009"/>
    <lineage>
        <taxon>Bacteria</taxon>
        <taxon>Pseudomonadati</taxon>
        <taxon>Bacteroidota</taxon>
        <taxon>Cytophagia</taxon>
        <taxon>Cytophagales</taxon>
        <taxon>Cesiribacteraceae</taxon>
        <taxon>Cesiribacter</taxon>
    </lineage>
</organism>
<dbReference type="Proteomes" id="UP000011910">
    <property type="component" value="Unassembled WGS sequence"/>
</dbReference>
<keyword evidence="1" id="KW-0732">Signal</keyword>
<comment type="caution">
    <text evidence="3">The sequence shown here is derived from an EMBL/GenBank/DDBJ whole genome shotgun (WGS) entry which is preliminary data.</text>
</comment>
<dbReference type="AlphaFoldDB" id="M7NMW8"/>